<evidence type="ECO:0000313" key="2">
    <source>
        <dbReference type="EMBL" id="TFK94870.1"/>
    </source>
</evidence>
<organism evidence="2 3">
    <name type="scientific">Polyporus arcularius HHB13444</name>
    <dbReference type="NCBI Taxonomy" id="1314778"/>
    <lineage>
        <taxon>Eukaryota</taxon>
        <taxon>Fungi</taxon>
        <taxon>Dikarya</taxon>
        <taxon>Basidiomycota</taxon>
        <taxon>Agaricomycotina</taxon>
        <taxon>Agaricomycetes</taxon>
        <taxon>Polyporales</taxon>
        <taxon>Polyporaceae</taxon>
        <taxon>Polyporus</taxon>
    </lineage>
</organism>
<protein>
    <submittedName>
        <fullName evidence="2">Uncharacterized protein</fullName>
    </submittedName>
</protein>
<gene>
    <name evidence="2" type="ORF">K466DRAFT_535017</name>
</gene>
<sequence>MPEANDLVTPYFPVYSTTAGGAAIHILDPTISAIFGGANPVLLPGEAWPRCGVCNSHLIPYIHINVSSPQTPSEFRQKVSVRPEAGHSVLLQVFVCAEDENAVCFQEAIVGADDSACLVRVVQIASPSTNDDAQQAARAEMGEDRFFVHERVITGWTAGRPEVANATNDDDGDEELRINHAPAPGLKLLGSPVRDGDNYSTAREGCTGSSAGNDGDGVAEEEHYEWRCLLQLGTSTEEGAPLCVVGNTWINQCIRHPEVLAMVIGGDW</sequence>
<name>A0A5C3Q3C3_9APHY</name>
<reference evidence="2 3" key="1">
    <citation type="journal article" date="2019" name="Nat. Ecol. Evol.">
        <title>Megaphylogeny resolves global patterns of mushroom evolution.</title>
        <authorList>
            <person name="Varga T."/>
            <person name="Krizsan K."/>
            <person name="Foldi C."/>
            <person name="Dima B."/>
            <person name="Sanchez-Garcia M."/>
            <person name="Sanchez-Ramirez S."/>
            <person name="Szollosi G.J."/>
            <person name="Szarkandi J.G."/>
            <person name="Papp V."/>
            <person name="Albert L."/>
            <person name="Andreopoulos W."/>
            <person name="Angelini C."/>
            <person name="Antonin V."/>
            <person name="Barry K.W."/>
            <person name="Bougher N.L."/>
            <person name="Buchanan P."/>
            <person name="Buyck B."/>
            <person name="Bense V."/>
            <person name="Catcheside P."/>
            <person name="Chovatia M."/>
            <person name="Cooper J."/>
            <person name="Damon W."/>
            <person name="Desjardin D."/>
            <person name="Finy P."/>
            <person name="Geml J."/>
            <person name="Haridas S."/>
            <person name="Hughes K."/>
            <person name="Justo A."/>
            <person name="Karasinski D."/>
            <person name="Kautmanova I."/>
            <person name="Kiss B."/>
            <person name="Kocsube S."/>
            <person name="Kotiranta H."/>
            <person name="LaButti K.M."/>
            <person name="Lechner B.E."/>
            <person name="Liimatainen K."/>
            <person name="Lipzen A."/>
            <person name="Lukacs Z."/>
            <person name="Mihaltcheva S."/>
            <person name="Morgado L.N."/>
            <person name="Niskanen T."/>
            <person name="Noordeloos M.E."/>
            <person name="Ohm R.A."/>
            <person name="Ortiz-Santana B."/>
            <person name="Ovrebo C."/>
            <person name="Racz N."/>
            <person name="Riley R."/>
            <person name="Savchenko A."/>
            <person name="Shiryaev A."/>
            <person name="Soop K."/>
            <person name="Spirin V."/>
            <person name="Szebenyi C."/>
            <person name="Tomsovsky M."/>
            <person name="Tulloss R.E."/>
            <person name="Uehling J."/>
            <person name="Grigoriev I.V."/>
            <person name="Vagvolgyi C."/>
            <person name="Papp T."/>
            <person name="Martin F.M."/>
            <person name="Miettinen O."/>
            <person name="Hibbett D.S."/>
            <person name="Nagy L.G."/>
        </authorList>
    </citation>
    <scope>NUCLEOTIDE SEQUENCE [LARGE SCALE GENOMIC DNA]</scope>
    <source>
        <strain evidence="2 3">HHB13444</strain>
    </source>
</reference>
<dbReference type="AlphaFoldDB" id="A0A5C3Q3C3"/>
<evidence type="ECO:0000256" key="1">
    <source>
        <dbReference type="SAM" id="MobiDB-lite"/>
    </source>
</evidence>
<keyword evidence="3" id="KW-1185">Reference proteome</keyword>
<dbReference type="Proteomes" id="UP000308197">
    <property type="component" value="Unassembled WGS sequence"/>
</dbReference>
<dbReference type="EMBL" id="ML210964">
    <property type="protein sequence ID" value="TFK94870.1"/>
    <property type="molecule type" value="Genomic_DNA"/>
</dbReference>
<dbReference type="InParanoid" id="A0A5C3Q3C3"/>
<proteinExistence type="predicted"/>
<evidence type="ECO:0000313" key="3">
    <source>
        <dbReference type="Proteomes" id="UP000308197"/>
    </source>
</evidence>
<dbReference type="Gene3D" id="2.30.320.10">
    <property type="entry name" value="YwqG-like"/>
    <property type="match status" value="1"/>
</dbReference>
<accession>A0A5C3Q3C3</accession>
<feature type="region of interest" description="Disordered" evidence="1">
    <location>
        <begin position="187"/>
        <end position="218"/>
    </location>
</feature>